<sequence>MTILKLNLMIGLLTRILFVRWRIWYAVVTGANRGIGLEICRKLASNGIVVLLTSRDEKRGLEAVQNLVSSGLSHDLVVFHQLDVVDPDSIASLAEFIKSQFGKLDILVNNAGISAVSFDTDVLQKAANICDGWPDGVQVSWNEIARQEIDLTEKCLDTNYYAAKRMVEALLPLLESSDSARIVNVSSRLGYLQKIPSEWAKGVLNDVENLCEERIDEVVNKFRNDTKDDTLEDNGWPIHFSAYTISKAALNAYTRILAKRYPSFRVNCLCPGFCKTDMTNNVGMLTSAQGAEHTVRLALLPSDGPSGCFFVEKEMCNF</sequence>
<proteinExistence type="inferred from homology"/>
<dbReference type="Proteomes" id="UP001159364">
    <property type="component" value="Linkage Group LG08"/>
</dbReference>
<organism evidence="6 7">
    <name type="scientific">Erythroxylum novogranatense</name>
    <dbReference type="NCBI Taxonomy" id="1862640"/>
    <lineage>
        <taxon>Eukaryota</taxon>
        <taxon>Viridiplantae</taxon>
        <taxon>Streptophyta</taxon>
        <taxon>Embryophyta</taxon>
        <taxon>Tracheophyta</taxon>
        <taxon>Spermatophyta</taxon>
        <taxon>Magnoliopsida</taxon>
        <taxon>eudicotyledons</taxon>
        <taxon>Gunneridae</taxon>
        <taxon>Pentapetalae</taxon>
        <taxon>rosids</taxon>
        <taxon>fabids</taxon>
        <taxon>Malpighiales</taxon>
        <taxon>Erythroxylaceae</taxon>
        <taxon>Erythroxylum</taxon>
    </lineage>
</organism>
<dbReference type="Pfam" id="PF00106">
    <property type="entry name" value="adh_short"/>
    <property type="match status" value="1"/>
</dbReference>
<dbReference type="AlphaFoldDB" id="A0AAV8UG18"/>
<keyword evidence="3 5" id="KW-0560">Oxidoreductase</keyword>
<dbReference type="EMBL" id="JAIWQS010000008">
    <property type="protein sequence ID" value="KAJ8900478.1"/>
    <property type="molecule type" value="Genomic_DNA"/>
</dbReference>
<accession>A0AAV8UG18</accession>
<dbReference type="PRINTS" id="PR00081">
    <property type="entry name" value="GDHRDH"/>
</dbReference>
<evidence type="ECO:0000313" key="7">
    <source>
        <dbReference type="Proteomes" id="UP001159364"/>
    </source>
</evidence>
<comment type="caution">
    <text evidence="6">The sequence shown here is derived from an EMBL/GenBank/DDBJ whole genome shotgun (WGS) entry which is preliminary data.</text>
</comment>
<dbReference type="Pfam" id="PF13561">
    <property type="entry name" value="adh_short_C2"/>
    <property type="match status" value="1"/>
</dbReference>
<dbReference type="InterPro" id="IPR045313">
    <property type="entry name" value="CBR1-like"/>
</dbReference>
<gene>
    <name evidence="6" type="ORF">K2173_025255</name>
</gene>
<dbReference type="FunFam" id="3.40.50.720:FF:000312">
    <property type="entry name" value="(+)-neomenthol dehydrogenase"/>
    <property type="match status" value="1"/>
</dbReference>
<evidence type="ECO:0000256" key="5">
    <source>
        <dbReference type="RuleBase" id="RU369024"/>
    </source>
</evidence>
<dbReference type="EC" id="1.1.1.-" evidence="5"/>
<evidence type="ECO:0000313" key="6">
    <source>
        <dbReference type="EMBL" id="KAJ8900478.1"/>
    </source>
</evidence>
<evidence type="ECO:0000256" key="2">
    <source>
        <dbReference type="ARBA" id="ARBA00022857"/>
    </source>
</evidence>
<dbReference type="PANTHER" id="PTHR43490">
    <property type="entry name" value="(+)-NEOMENTHOL DEHYDROGENASE"/>
    <property type="match status" value="1"/>
</dbReference>
<dbReference type="InterPro" id="IPR036291">
    <property type="entry name" value="NAD(P)-bd_dom_sf"/>
</dbReference>
<reference evidence="6 7" key="1">
    <citation type="submission" date="2021-09" db="EMBL/GenBank/DDBJ databases">
        <title>Genomic insights and catalytic innovation underlie evolution of tropane alkaloids biosynthesis.</title>
        <authorList>
            <person name="Wang Y.-J."/>
            <person name="Tian T."/>
            <person name="Huang J.-P."/>
            <person name="Huang S.-X."/>
        </authorList>
    </citation>
    <scope>NUCLEOTIDE SEQUENCE [LARGE SCALE GENOMIC DNA]</scope>
    <source>
        <strain evidence="6">KIB-2018</strain>
        <tissue evidence="6">Leaf</tissue>
    </source>
</reference>
<dbReference type="InterPro" id="IPR002347">
    <property type="entry name" value="SDR_fam"/>
</dbReference>
<dbReference type="PRINTS" id="PR00080">
    <property type="entry name" value="SDRFAMILY"/>
</dbReference>
<comment type="similarity">
    <text evidence="1 4">Belongs to the short-chain dehydrogenases/reductases (SDR) family.</text>
</comment>
<evidence type="ECO:0000256" key="4">
    <source>
        <dbReference type="RuleBase" id="RU000363"/>
    </source>
</evidence>
<evidence type="ECO:0000256" key="3">
    <source>
        <dbReference type="ARBA" id="ARBA00023002"/>
    </source>
</evidence>
<dbReference type="PANTHER" id="PTHR43490:SF119">
    <property type="entry name" value="SHORT-CHAIN DEHYDROGENASE_REDUCTASE"/>
    <property type="match status" value="1"/>
</dbReference>
<dbReference type="GO" id="GO:0016616">
    <property type="term" value="F:oxidoreductase activity, acting on the CH-OH group of donors, NAD or NADP as acceptor"/>
    <property type="evidence" value="ECO:0007669"/>
    <property type="project" value="InterPro"/>
</dbReference>
<name>A0AAV8UG18_9ROSI</name>
<dbReference type="SUPFAM" id="SSF51735">
    <property type="entry name" value="NAD(P)-binding Rossmann-fold domains"/>
    <property type="match status" value="1"/>
</dbReference>
<dbReference type="GO" id="GO:0016020">
    <property type="term" value="C:membrane"/>
    <property type="evidence" value="ECO:0007669"/>
    <property type="project" value="TreeGrafter"/>
</dbReference>
<keyword evidence="2 5" id="KW-0521">NADP</keyword>
<evidence type="ECO:0000256" key="1">
    <source>
        <dbReference type="ARBA" id="ARBA00006484"/>
    </source>
</evidence>
<protein>
    <recommendedName>
        <fullName evidence="5">Short-chain dehydrogenase/reductase</fullName>
        <ecNumber evidence="5">1.1.1.-</ecNumber>
    </recommendedName>
</protein>
<keyword evidence="7" id="KW-1185">Reference proteome</keyword>
<dbReference type="CDD" id="cd05324">
    <property type="entry name" value="carb_red_PTCR-like_SDR_c"/>
    <property type="match status" value="1"/>
</dbReference>
<dbReference type="Gene3D" id="3.40.50.720">
    <property type="entry name" value="NAD(P)-binding Rossmann-like Domain"/>
    <property type="match status" value="1"/>
</dbReference>